<evidence type="ECO:0000313" key="4">
    <source>
        <dbReference type="Proteomes" id="UP000015101"/>
    </source>
</evidence>
<dbReference type="KEGG" id="hro:HELRODRAFT_63361"/>
<dbReference type="InterPro" id="IPR027417">
    <property type="entry name" value="P-loop_NTPase"/>
</dbReference>
<dbReference type="EnsemblMetazoa" id="HelroT63361">
    <property type="protein sequence ID" value="HelroP63361"/>
    <property type="gene ID" value="HelroG63361"/>
</dbReference>
<dbReference type="GeneID" id="20213497"/>
<dbReference type="SUPFAM" id="SSF52540">
    <property type="entry name" value="P-loop containing nucleoside triphosphate hydrolases"/>
    <property type="match status" value="1"/>
</dbReference>
<proteinExistence type="predicted"/>
<accession>T1FXE9</accession>
<gene>
    <name evidence="3" type="primary">20213497</name>
    <name evidence="2" type="ORF">HELRODRAFT_63361</name>
</gene>
<dbReference type="InterPro" id="IPR052752">
    <property type="entry name" value="NACHT-WD_repeat"/>
</dbReference>
<dbReference type="PANTHER" id="PTHR19871:SF14">
    <property type="entry name" value="DUF4062 DOMAIN-CONTAINING PROTEIN"/>
    <property type="match status" value="1"/>
</dbReference>
<dbReference type="CTD" id="20213497"/>
<dbReference type="OrthoDB" id="2325716at2759"/>
<dbReference type="PANTHER" id="PTHR19871">
    <property type="entry name" value="BETA TRANSDUCIN-RELATED PROTEIN"/>
    <property type="match status" value="1"/>
</dbReference>
<dbReference type="AlphaFoldDB" id="T1FXE9"/>
<dbReference type="EMBL" id="KB095811">
    <property type="protein sequence ID" value="ESO12419.1"/>
    <property type="molecule type" value="Genomic_DNA"/>
</dbReference>
<evidence type="ECO:0000259" key="1">
    <source>
        <dbReference type="Pfam" id="PF13271"/>
    </source>
</evidence>
<evidence type="ECO:0000313" key="2">
    <source>
        <dbReference type="EMBL" id="ESO12419.1"/>
    </source>
</evidence>
<protein>
    <recommendedName>
        <fullName evidence="1">DUF4062 domain-containing protein</fullName>
    </recommendedName>
</protein>
<dbReference type="HOGENOM" id="CLU_028517_0_0_1"/>
<dbReference type="eggNOG" id="KOG3602">
    <property type="taxonomic scope" value="Eukaryota"/>
</dbReference>
<reference evidence="2 4" key="2">
    <citation type="journal article" date="2013" name="Nature">
        <title>Insights into bilaterian evolution from three spiralian genomes.</title>
        <authorList>
            <person name="Simakov O."/>
            <person name="Marletaz F."/>
            <person name="Cho S.J."/>
            <person name="Edsinger-Gonzales E."/>
            <person name="Havlak P."/>
            <person name="Hellsten U."/>
            <person name="Kuo D.H."/>
            <person name="Larsson T."/>
            <person name="Lv J."/>
            <person name="Arendt D."/>
            <person name="Savage R."/>
            <person name="Osoegawa K."/>
            <person name="de Jong P."/>
            <person name="Grimwood J."/>
            <person name="Chapman J.A."/>
            <person name="Shapiro H."/>
            <person name="Aerts A."/>
            <person name="Otillar R.P."/>
            <person name="Terry A.Y."/>
            <person name="Boore J.L."/>
            <person name="Grigoriev I.V."/>
            <person name="Lindberg D.R."/>
            <person name="Seaver E.C."/>
            <person name="Weisblat D.A."/>
            <person name="Putnam N.H."/>
            <person name="Rokhsar D.S."/>
        </authorList>
    </citation>
    <scope>NUCLEOTIDE SEQUENCE</scope>
</reference>
<feature type="domain" description="DUF4062" evidence="1">
    <location>
        <begin position="40"/>
        <end position="129"/>
    </location>
</feature>
<dbReference type="InParanoid" id="T1FXE9"/>
<name>T1FXE9_HELRO</name>
<reference evidence="3" key="3">
    <citation type="submission" date="2015-06" db="UniProtKB">
        <authorList>
            <consortium name="EnsemblMetazoa"/>
        </authorList>
    </citation>
    <scope>IDENTIFICATION</scope>
</reference>
<dbReference type="InterPro" id="IPR025139">
    <property type="entry name" value="DUF4062"/>
</dbReference>
<dbReference type="Pfam" id="PF13271">
    <property type="entry name" value="DUF4062"/>
    <property type="match status" value="1"/>
</dbReference>
<dbReference type="RefSeq" id="XP_009009139.1">
    <property type="nucleotide sequence ID" value="XM_009010891.1"/>
</dbReference>
<dbReference type="Gene3D" id="3.40.50.300">
    <property type="entry name" value="P-loop containing nucleotide triphosphate hydrolases"/>
    <property type="match status" value="1"/>
</dbReference>
<sequence>MLRKVSLRYSDADKYEDGTLHAILEGHLKNLPPLSTRLVRVFISSTFSDMIQERNCLMENSYFKLKSYCLEKYRLEFQMIDLRWGLREESQDDHTIIEFCIKEIEKCKHLSIGPSFVALLGQKYGYRSFPSTIEAKEFEIMREALLCNGKDINLLSKWYQKDENIIPNVYTLQPISSIIKNYTNSDVGLKQTAREEWEKVFSQLQHILRLGVLLCTEQNLISRKEKEKYFISVTEYEILKGMLESSQAKHTSFCLTRNISNLEENIHNKRARKFIDLLPDNDVIDRDAQQMLNNLKKTKIKPLYGKSEENMEHFEITWTDLEQSDPTENDEYLKHFCEVFENKVKLLVDKALTNLRNITRNTQVVEIHQHLNMCRNRSQVFRGRDDHMKKLKDYLSRPAKYPLVLYGLSGSGKTSVLAQCANLIKIWFPQSTPTVIIRFLGK</sequence>
<organism evidence="3 4">
    <name type="scientific">Helobdella robusta</name>
    <name type="common">Californian leech</name>
    <dbReference type="NCBI Taxonomy" id="6412"/>
    <lineage>
        <taxon>Eukaryota</taxon>
        <taxon>Metazoa</taxon>
        <taxon>Spiralia</taxon>
        <taxon>Lophotrochozoa</taxon>
        <taxon>Annelida</taxon>
        <taxon>Clitellata</taxon>
        <taxon>Hirudinea</taxon>
        <taxon>Rhynchobdellida</taxon>
        <taxon>Glossiphoniidae</taxon>
        <taxon>Helobdella</taxon>
    </lineage>
</organism>
<dbReference type="Proteomes" id="UP000015101">
    <property type="component" value="Unassembled WGS sequence"/>
</dbReference>
<dbReference type="EMBL" id="AMQM01000166">
    <property type="status" value="NOT_ANNOTATED_CDS"/>
    <property type="molecule type" value="Genomic_DNA"/>
</dbReference>
<keyword evidence="4" id="KW-1185">Reference proteome</keyword>
<dbReference type="STRING" id="6412.T1FXE9"/>
<dbReference type="OMA" id="TTHICLE"/>
<evidence type="ECO:0000313" key="3">
    <source>
        <dbReference type="EnsemblMetazoa" id="HelroP63361"/>
    </source>
</evidence>
<reference evidence="4" key="1">
    <citation type="submission" date="2012-12" db="EMBL/GenBank/DDBJ databases">
        <authorList>
            <person name="Hellsten U."/>
            <person name="Grimwood J."/>
            <person name="Chapman J.A."/>
            <person name="Shapiro H."/>
            <person name="Aerts A."/>
            <person name="Otillar R.P."/>
            <person name="Terry A.Y."/>
            <person name="Boore J.L."/>
            <person name="Simakov O."/>
            <person name="Marletaz F."/>
            <person name="Cho S.-J."/>
            <person name="Edsinger-Gonzales E."/>
            <person name="Havlak P."/>
            <person name="Kuo D.-H."/>
            <person name="Larsson T."/>
            <person name="Lv J."/>
            <person name="Arendt D."/>
            <person name="Savage R."/>
            <person name="Osoegawa K."/>
            <person name="de Jong P."/>
            <person name="Lindberg D.R."/>
            <person name="Seaver E.C."/>
            <person name="Weisblat D.A."/>
            <person name="Putnam N.H."/>
            <person name="Grigoriev I.V."/>
            <person name="Rokhsar D.S."/>
        </authorList>
    </citation>
    <scope>NUCLEOTIDE SEQUENCE</scope>
</reference>